<dbReference type="GO" id="GO:0015093">
    <property type="term" value="F:ferrous iron transmembrane transporter activity"/>
    <property type="evidence" value="ECO:0007669"/>
    <property type="project" value="TreeGrafter"/>
</dbReference>
<comment type="similarity">
    <text evidence="2">Belongs to the oxidase-dependent Fe transporter (OFeT) (TC 9.A.10.1) family.</text>
</comment>
<keyword evidence="3 6" id="KW-0812">Transmembrane</keyword>
<evidence type="ECO:0000256" key="6">
    <source>
        <dbReference type="SAM" id="Phobius"/>
    </source>
</evidence>
<comment type="subcellular location">
    <subcellularLocation>
        <location evidence="1">Membrane</location>
        <topology evidence="1">Multi-pass membrane protein</topology>
    </subcellularLocation>
</comment>
<dbReference type="RefSeq" id="WP_129832482.1">
    <property type="nucleotide sequence ID" value="NZ_CP035704.1"/>
</dbReference>
<dbReference type="Proteomes" id="UP000291562">
    <property type="component" value="Chromosome"/>
</dbReference>
<feature type="transmembrane region" description="Helical" evidence="6">
    <location>
        <begin position="68"/>
        <end position="92"/>
    </location>
</feature>
<feature type="transmembrane region" description="Helical" evidence="6">
    <location>
        <begin position="148"/>
        <end position="171"/>
    </location>
</feature>
<feature type="transmembrane region" description="Helical" evidence="6">
    <location>
        <begin position="42"/>
        <end position="62"/>
    </location>
</feature>
<keyword evidence="8" id="KW-1185">Reference proteome</keyword>
<keyword evidence="4 6" id="KW-1133">Transmembrane helix</keyword>
<feature type="transmembrane region" description="Helical" evidence="6">
    <location>
        <begin position="113"/>
        <end position="136"/>
    </location>
</feature>
<keyword evidence="5 6" id="KW-0472">Membrane</keyword>
<evidence type="ECO:0000256" key="5">
    <source>
        <dbReference type="ARBA" id="ARBA00023136"/>
    </source>
</evidence>
<evidence type="ECO:0000313" key="8">
    <source>
        <dbReference type="Proteomes" id="UP000291562"/>
    </source>
</evidence>
<dbReference type="InterPro" id="IPR004923">
    <property type="entry name" value="FTR1/Fip1/EfeU"/>
</dbReference>
<name>A0A411HI95_9GAMM</name>
<dbReference type="GO" id="GO:0033573">
    <property type="term" value="C:high-affinity iron permease complex"/>
    <property type="evidence" value="ECO:0007669"/>
    <property type="project" value="InterPro"/>
</dbReference>
<gene>
    <name evidence="7" type="ORF">ELE36_07525</name>
</gene>
<feature type="transmembrane region" description="Helical" evidence="6">
    <location>
        <begin position="246"/>
        <end position="264"/>
    </location>
</feature>
<evidence type="ECO:0000256" key="1">
    <source>
        <dbReference type="ARBA" id="ARBA00004141"/>
    </source>
</evidence>
<feature type="transmembrane region" description="Helical" evidence="6">
    <location>
        <begin position="12"/>
        <end position="30"/>
    </location>
</feature>
<dbReference type="AlphaFoldDB" id="A0A411HI95"/>
<proteinExistence type="inferred from homology"/>
<accession>A0A411HI95</accession>
<protein>
    <submittedName>
        <fullName evidence="7">Iron permease</fullName>
    </submittedName>
</protein>
<dbReference type="KEGG" id="xbc:ELE36_07525"/>
<dbReference type="PANTHER" id="PTHR31632">
    <property type="entry name" value="IRON TRANSPORTER FTH1"/>
    <property type="match status" value="1"/>
</dbReference>
<evidence type="ECO:0000256" key="4">
    <source>
        <dbReference type="ARBA" id="ARBA00022989"/>
    </source>
</evidence>
<reference evidence="7 8" key="1">
    <citation type="submission" date="2019-01" db="EMBL/GenBank/DDBJ databases">
        <title>Pseudolysobacter antarctica gen. nov., sp. nov., isolated from Fildes Peninsula, Antarctica.</title>
        <authorList>
            <person name="Wei Z."/>
            <person name="Peng F."/>
        </authorList>
    </citation>
    <scope>NUCLEOTIDE SEQUENCE [LARGE SCALE GENOMIC DNA]</scope>
    <source>
        <strain evidence="7 8">AQ6-296</strain>
    </source>
</reference>
<evidence type="ECO:0000313" key="7">
    <source>
        <dbReference type="EMBL" id="QBB70223.1"/>
    </source>
</evidence>
<feature type="transmembrane region" description="Helical" evidence="6">
    <location>
        <begin position="183"/>
        <end position="202"/>
    </location>
</feature>
<organism evidence="7 8">
    <name type="scientific">Pseudolysobacter antarcticus</name>
    <dbReference type="NCBI Taxonomy" id="2511995"/>
    <lineage>
        <taxon>Bacteria</taxon>
        <taxon>Pseudomonadati</taxon>
        <taxon>Pseudomonadota</taxon>
        <taxon>Gammaproteobacteria</taxon>
        <taxon>Lysobacterales</taxon>
        <taxon>Rhodanobacteraceae</taxon>
        <taxon>Pseudolysobacter</taxon>
    </lineage>
</organism>
<dbReference type="OrthoDB" id="5294331at2"/>
<dbReference type="EMBL" id="CP035704">
    <property type="protein sequence ID" value="QBB70223.1"/>
    <property type="molecule type" value="Genomic_DNA"/>
</dbReference>
<sequence length="281" mass="28970">MLGSGLLVFREVLEAALIVSIVAAATRGVVGRGRWIGAGIGAGVLGAIIVAFFAGAIAQAVSGIGQELFNASVLLAAVLMIAWHAIWMASHGRELATQMKSVGAQVTGGNRPLSALLIVVAIAILREGSEVVLFLYGQSAGGSSAVDLIGGICIGVIGGSAVGLALYFGLLRIPMRYFFSATNWLLLLLAAGLASQAASFLIQADVLPALGNRIWDSSFLLSDTSWIGKALHTLIGYEAHPAGMQILFYLVTAALIAFGMRMLGGGGAKPPQRPVNAHLAH</sequence>
<evidence type="ECO:0000256" key="3">
    <source>
        <dbReference type="ARBA" id="ARBA00022692"/>
    </source>
</evidence>
<dbReference type="PANTHER" id="PTHR31632:SF2">
    <property type="entry name" value="PLASMA MEMBRANE IRON PERMEASE"/>
    <property type="match status" value="1"/>
</dbReference>
<evidence type="ECO:0000256" key="2">
    <source>
        <dbReference type="ARBA" id="ARBA00008333"/>
    </source>
</evidence>
<dbReference type="Pfam" id="PF03239">
    <property type="entry name" value="FTR1"/>
    <property type="match status" value="1"/>
</dbReference>